<name>A0AAD4KAR7_9MUSC</name>
<sequence length="220" mass="24882">MAEEKHRMLYQGQDPSVPVLRHPALLPRACSERSLPATQSPSSQLPPTYDDAMAKASLRLTPHSDMSCALAQPHDTRRCTFFAEPQHLRSRLELPPPQLCSRQRLACRKCAVSRQPQLQLKISMNSFCFSRGFFALAPQPKLSAKSCAIVCPACGQQGRTRLQRMPNARTHTWALWLCSFGWCCCCCLYPYVMRGCRTTSHYCNACRTFLGAYYPRDCCL</sequence>
<evidence type="ECO:0000256" key="1">
    <source>
        <dbReference type="SAM" id="Phobius"/>
    </source>
</evidence>
<evidence type="ECO:0000313" key="4">
    <source>
        <dbReference type="Proteomes" id="UP001200034"/>
    </source>
</evidence>
<dbReference type="SMART" id="SM00714">
    <property type="entry name" value="LITAF"/>
    <property type="match status" value="1"/>
</dbReference>
<dbReference type="Pfam" id="PF10601">
    <property type="entry name" value="zf-LITAF-like"/>
    <property type="match status" value="1"/>
</dbReference>
<reference evidence="3" key="1">
    <citation type="journal article" date="2021" name="Mol. Ecol. Resour.">
        <title>Phylogenomic analyses of the genus Drosophila reveals genomic signals of climate adaptation.</title>
        <authorList>
            <person name="Li F."/>
            <person name="Rane R.V."/>
            <person name="Luria V."/>
            <person name="Xiong Z."/>
            <person name="Chen J."/>
            <person name="Li Z."/>
            <person name="Catullo R.A."/>
            <person name="Griffin P.C."/>
            <person name="Schiffer M."/>
            <person name="Pearce S."/>
            <person name="Lee S.F."/>
            <person name="McElroy K."/>
            <person name="Stocker A."/>
            <person name="Shirriffs J."/>
            <person name="Cockerell F."/>
            <person name="Coppin C."/>
            <person name="Sgro C.M."/>
            <person name="Karger A."/>
            <person name="Cain J.W."/>
            <person name="Weber J.A."/>
            <person name="Santpere G."/>
            <person name="Kirschner M.W."/>
            <person name="Hoffmann A.A."/>
            <person name="Oakeshott J.G."/>
            <person name="Zhang G."/>
        </authorList>
    </citation>
    <scope>NUCLEOTIDE SEQUENCE</scope>
    <source>
        <strain evidence="3">BGI-SZ-2011g</strain>
    </source>
</reference>
<keyword evidence="4" id="KW-1185">Reference proteome</keyword>
<protein>
    <recommendedName>
        <fullName evidence="2">LITAF domain-containing protein</fullName>
    </recommendedName>
</protein>
<dbReference type="InterPro" id="IPR006629">
    <property type="entry name" value="LITAF"/>
</dbReference>
<feature type="transmembrane region" description="Helical" evidence="1">
    <location>
        <begin position="173"/>
        <end position="192"/>
    </location>
</feature>
<dbReference type="EMBL" id="JAJJHW010000095">
    <property type="protein sequence ID" value="KAH8386511.1"/>
    <property type="molecule type" value="Genomic_DNA"/>
</dbReference>
<proteinExistence type="predicted"/>
<keyword evidence="1" id="KW-0812">Transmembrane</keyword>
<gene>
    <name evidence="3" type="ORF">KR093_000970</name>
</gene>
<dbReference type="AlphaFoldDB" id="A0AAD4KAR7"/>
<dbReference type="PROSITE" id="PS51837">
    <property type="entry name" value="LITAF"/>
    <property type="match status" value="1"/>
</dbReference>
<organism evidence="3 4">
    <name type="scientific">Drosophila rubida</name>
    <dbReference type="NCBI Taxonomy" id="30044"/>
    <lineage>
        <taxon>Eukaryota</taxon>
        <taxon>Metazoa</taxon>
        <taxon>Ecdysozoa</taxon>
        <taxon>Arthropoda</taxon>
        <taxon>Hexapoda</taxon>
        <taxon>Insecta</taxon>
        <taxon>Pterygota</taxon>
        <taxon>Neoptera</taxon>
        <taxon>Endopterygota</taxon>
        <taxon>Diptera</taxon>
        <taxon>Brachycera</taxon>
        <taxon>Muscomorpha</taxon>
        <taxon>Ephydroidea</taxon>
        <taxon>Drosophilidae</taxon>
        <taxon>Drosophila</taxon>
    </lineage>
</organism>
<keyword evidence="1" id="KW-1133">Transmembrane helix</keyword>
<evidence type="ECO:0000313" key="3">
    <source>
        <dbReference type="EMBL" id="KAH8386511.1"/>
    </source>
</evidence>
<feature type="domain" description="LITAF" evidence="2">
    <location>
        <begin position="131"/>
        <end position="215"/>
    </location>
</feature>
<keyword evidence="1" id="KW-0472">Membrane</keyword>
<evidence type="ECO:0000259" key="2">
    <source>
        <dbReference type="PROSITE" id="PS51837"/>
    </source>
</evidence>
<accession>A0AAD4KAR7</accession>
<dbReference type="Proteomes" id="UP001200034">
    <property type="component" value="Unassembled WGS sequence"/>
</dbReference>
<comment type="caution">
    <text evidence="3">The sequence shown here is derived from an EMBL/GenBank/DDBJ whole genome shotgun (WGS) entry which is preliminary data.</text>
</comment>